<dbReference type="Pfam" id="PF00305">
    <property type="entry name" value="Lipoxygenase"/>
    <property type="match status" value="2"/>
</dbReference>
<keyword evidence="1" id="KW-0479">Metal-binding</keyword>
<dbReference type="Gene3D" id="3.10.450.60">
    <property type="match status" value="1"/>
</dbReference>
<dbReference type="Gene3D" id="1.20.245.10">
    <property type="entry name" value="Lipoxygenase-1, Domain 5"/>
    <property type="match status" value="1"/>
</dbReference>
<evidence type="ECO:0000313" key="5">
    <source>
        <dbReference type="EMBL" id="ACA86597.1"/>
    </source>
</evidence>
<evidence type="ECO:0000313" key="6">
    <source>
        <dbReference type="Proteomes" id="UP000002168"/>
    </source>
</evidence>
<reference evidence="5 6" key="1">
    <citation type="submission" date="2008-02" db="EMBL/GenBank/DDBJ databases">
        <title>Complete sequence of Shewanella woodyi ATCC 51908.</title>
        <authorList>
            <consortium name="US DOE Joint Genome Institute"/>
            <person name="Copeland A."/>
            <person name="Lucas S."/>
            <person name="Lapidus A."/>
            <person name="Glavina del Rio T."/>
            <person name="Dalin E."/>
            <person name="Tice H."/>
            <person name="Bruce D."/>
            <person name="Goodwin L."/>
            <person name="Pitluck S."/>
            <person name="Sims D."/>
            <person name="Brettin T."/>
            <person name="Detter J.C."/>
            <person name="Han C."/>
            <person name="Kuske C.R."/>
            <person name="Schmutz J."/>
            <person name="Larimer F."/>
            <person name="Land M."/>
            <person name="Hauser L."/>
            <person name="Kyrpides N."/>
            <person name="Lykidis A."/>
            <person name="Zhao J.-S."/>
            <person name="Richardson P."/>
        </authorList>
    </citation>
    <scope>NUCLEOTIDE SEQUENCE [LARGE SCALE GENOMIC DNA]</scope>
    <source>
        <strain evidence="6">ATCC 51908 / MS32</strain>
    </source>
</reference>
<dbReference type="GO" id="GO:0034440">
    <property type="term" value="P:lipid oxidation"/>
    <property type="evidence" value="ECO:0007669"/>
    <property type="project" value="InterPro"/>
</dbReference>
<dbReference type="InterPro" id="IPR013819">
    <property type="entry name" value="LipOase_C"/>
</dbReference>
<gene>
    <name evidence="5" type="ordered locus">Swoo_2318</name>
</gene>
<dbReference type="GO" id="GO:0016702">
    <property type="term" value="F:oxidoreductase activity, acting on single donors with incorporation of molecular oxygen, incorporation of two atoms of oxygen"/>
    <property type="evidence" value="ECO:0007669"/>
    <property type="project" value="InterPro"/>
</dbReference>
<dbReference type="STRING" id="392500.Swoo_2318"/>
<sequence length="714" mass="81949">MSIKIRGKRRTQSYQSVKRELDNFKEQLENRQLSSVGTRTFELPHMLSISKPWPIGLGATHRELPEYPYPSLYQNAEQSNQLEREAELATAKENNWFDASRVNGAVVHGNILSEDVTNNTHWVLRGTQEERDTRAQEDDFGVNDTDPGDDGTDIFEAVPEYVAKHLWAFILNPTILLNFADLLNIVVQNFTDNDPDSFKLEIIDPILTLFPQRKAINIEELNFFPDNQQRYPKQAYDSDIFDDDLMGWLQLSPASPYSRLKPYTQHLSNFPVTNTHFRSTPAFANDDLDTAMNEGRVFIVNYGEFHDEFVNSRPTEAYGARLHASIGLFAVPKSGGALKTIAIQSTQDQPADFGEWFWWKFLNIQNPARPLSQILTPNNDYWSWQMAKSTLTTAHSMASVVDHLSTHIYLGPIPIAFYRTIPKQHPLTALLETHFMSLIMNNHIGVFSDVQFPLQDGEYGNGYDGLLTGAIERLSGFTSEAFVESTLRRASEYHFITDSTPVERNQHSEFDAISDFPIHDDNGMYPIIHDWVESYLSLYYANDSDVAEDIELQNFCQETVNEAGVNGFPSQILLFDTLVDTVTRLIYWMSVNHALDRFPSFIKLGSLGYYSDRTPRNDEVKSQQDWLNVCPPLNAGMGLFVFSRIFVDLPNKWHRSLGKYPKGQFMHDPDVYQHLSRFQTRLKNLNTGIEEKNRQRRWGYELMMPSSITVSPWN</sequence>
<feature type="region of interest" description="Disordered" evidence="3">
    <location>
        <begin position="130"/>
        <end position="149"/>
    </location>
</feature>
<dbReference type="PANTHER" id="PTHR11771">
    <property type="entry name" value="LIPOXYGENASE"/>
    <property type="match status" value="1"/>
</dbReference>
<dbReference type="AlphaFoldDB" id="B1KF56"/>
<dbReference type="EMBL" id="CP000961">
    <property type="protein sequence ID" value="ACA86597.1"/>
    <property type="molecule type" value="Genomic_DNA"/>
</dbReference>
<keyword evidence="2" id="KW-0560">Oxidoreductase</keyword>
<evidence type="ECO:0000256" key="2">
    <source>
        <dbReference type="ARBA" id="ARBA00023002"/>
    </source>
</evidence>
<name>B1KF56_SHEWM</name>
<dbReference type="PROSITE" id="PS51393">
    <property type="entry name" value="LIPOXYGENASE_3"/>
    <property type="match status" value="1"/>
</dbReference>
<dbReference type="eggNOG" id="ENOG502Z9KW">
    <property type="taxonomic scope" value="Bacteria"/>
</dbReference>
<accession>B1KF56</accession>
<proteinExistence type="predicted"/>
<dbReference type="InterPro" id="IPR036226">
    <property type="entry name" value="LipOase_C_sf"/>
</dbReference>
<dbReference type="InterPro" id="IPR000907">
    <property type="entry name" value="LipOase"/>
</dbReference>
<feature type="compositionally biased region" description="Acidic residues" evidence="3">
    <location>
        <begin position="138"/>
        <end position="149"/>
    </location>
</feature>
<evidence type="ECO:0000256" key="1">
    <source>
        <dbReference type="ARBA" id="ARBA00022723"/>
    </source>
</evidence>
<dbReference type="GO" id="GO:0046872">
    <property type="term" value="F:metal ion binding"/>
    <property type="evidence" value="ECO:0007669"/>
    <property type="project" value="UniProtKB-KW"/>
</dbReference>
<dbReference type="RefSeq" id="WP_012324939.1">
    <property type="nucleotide sequence ID" value="NC_010506.1"/>
</dbReference>
<organism evidence="5 6">
    <name type="scientific">Shewanella woodyi (strain ATCC 51908 / MS32)</name>
    <dbReference type="NCBI Taxonomy" id="392500"/>
    <lineage>
        <taxon>Bacteria</taxon>
        <taxon>Pseudomonadati</taxon>
        <taxon>Pseudomonadota</taxon>
        <taxon>Gammaproteobacteria</taxon>
        <taxon>Alteromonadales</taxon>
        <taxon>Shewanellaceae</taxon>
        <taxon>Shewanella</taxon>
    </lineage>
</organism>
<evidence type="ECO:0000259" key="4">
    <source>
        <dbReference type="PROSITE" id="PS51393"/>
    </source>
</evidence>
<feature type="domain" description="Lipoxygenase" evidence="4">
    <location>
        <begin position="268"/>
        <end position="714"/>
    </location>
</feature>
<dbReference type="SUPFAM" id="SSF48484">
    <property type="entry name" value="Lipoxigenase"/>
    <property type="match status" value="1"/>
</dbReference>
<dbReference type="KEGG" id="swd:Swoo_2318"/>
<evidence type="ECO:0000256" key="3">
    <source>
        <dbReference type="SAM" id="MobiDB-lite"/>
    </source>
</evidence>
<protein>
    <recommendedName>
        <fullName evidence="4">Lipoxygenase domain-containing protein</fullName>
    </recommendedName>
</protein>
<keyword evidence="6" id="KW-1185">Reference proteome</keyword>
<dbReference type="HOGENOM" id="CLU_386795_0_0_6"/>
<dbReference type="Proteomes" id="UP000002168">
    <property type="component" value="Chromosome"/>
</dbReference>